<evidence type="ECO:0000313" key="2">
    <source>
        <dbReference type="Proteomes" id="UP001441944"/>
    </source>
</evidence>
<organism evidence="1 2">
    <name type="scientific">Pseudophaeobacter arcticus</name>
    <dbReference type="NCBI Taxonomy" id="385492"/>
    <lineage>
        <taxon>Bacteria</taxon>
        <taxon>Pseudomonadati</taxon>
        <taxon>Pseudomonadota</taxon>
        <taxon>Alphaproteobacteria</taxon>
        <taxon>Rhodobacterales</taxon>
        <taxon>Paracoccaceae</taxon>
        <taxon>Pseudophaeobacter</taxon>
    </lineage>
</organism>
<protein>
    <recommendedName>
        <fullName evidence="3">Alpha/beta hydrolase family protein</fullName>
    </recommendedName>
</protein>
<dbReference type="InterPro" id="IPR029058">
    <property type="entry name" value="AB_hydrolase_fold"/>
</dbReference>
<accession>A0ABQ0AFT4</accession>
<gene>
    <name evidence="1" type="ORF">NBRC116598_01740</name>
</gene>
<name>A0ABQ0AFT4_9RHOB</name>
<dbReference type="Proteomes" id="UP001441944">
    <property type="component" value="Unassembled WGS sequence"/>
</dbReference>
<comment type="caution">
    <text evidence="1">The sequence shown here is derived from an EMBL/GenBank/DDBJ whole genome shotgun (WGS) entry which is preliminary data.</text>
</comment>
<dbReference type="Gene3D" id="3.40.50.1820">
    <property type="entry name" value="alpha/beta hydrolase"/>
    <property type="match status" value="1"/>
</dbReference>
<dbReference type="RefSeq" id="WP_353396332.1">
    <property type="nucleotide sequence ID" value="NZ_BAABWU010000001.1"/>
</dbReference>
<sequence length="282" mass="31290">MKIGIRKSLRQAMFRLKSRSLCDEAGADIRALAGREDGVEGGLESGGIVVFTSYHANAAKRGLLEFAASASNQGARHCIFVTDRRQGWFQGRDFSSAVLRAISEYVARHRLTRLMTVGVSMGGYGAMSYAAEIGADCALAFAPQYCPRPETFPADLRWAEARARIPEFSRPSLNETLGSQIQYTLLHGRWNAEDSLHWQAFAQGAKIDHFLADRSSHDVIDPLREAGVLYPIVDAAWMNDRTRMRSLMQKISALPRRLGERAEDLNNNRATHAQLATSYATN</sequence>
<dbReference type="EMBL" id="BAABWU010000001">
    <property type="protein sequence ID" value="GAA6194730.1"/>
    <property type="molecule type" value="Genomic_DNA"/>
</dbReference>
<evidence type="ECO:0008006" key="3">
    <source>
        <dbReference type="Google" id="ProtNLM"/>
    </source>
</evidence>
<reference evidence="1 2" key="1">
    <citation type="submission" date="2024-04" db="EMBL/GenBank/DDBJ databases">
        <title>Draft genome sequence of Pseudophaeobacter arcticus NBRC 116598.</title>
        <authorList>
            <person name="Miyakawa T."/>
            <person name="Kusuya Y."/>
            <person name="Miura T."/>
        </authorList>
    </citation>
    <scope>NUCLEOTIDE SEQUENCE [LARGE SCALE GENOMIC DNA]</scope>
    <source>
        <strain evidence="1 2">SU-CL00105</strain>
    </source>
</reference>
<proteinExistence type="predicted"/>
<evidence type="ECO:0000313" key="1">
    <source>
        <dbReference type="EMBL" id="GAA6194730.1"/>
    </source>
</evidence>
<dbReference type="SUPFAM" id="SSF53474">
    <property type="entry name" value="alpha/beta-Hydrolases"/>
    <property type="match status" value="1"/>
</dbReference>
<keyword evidence="2" id="KW-1185">Reference proteome</keyword>